<accession>A0A7M7K8Y8</accession>
<dbReference type="SUPFAM" id="SSF53098">
    <property type="entry name" value="Ribonuclease H-like"/>
    <property type="match status" value="1"/>
</dbReference>
<evidence type="ECO:0000256" key="5">
    <source>
        <dbReference type="ARBA" id="ARBA00022679"/>
    </source>
</evidence>
<dbReference type="GO" id="GO:0008408">
    <property type="term" value="F:3'-5' exonuclease activity"/>
    <property type="evidence" value="ECO:0007669"/>
    <property type="project" value="TreeGrafter"/>
</dbReference>
<dbReference type="FunFam" id="1.10.150.20:FF:000024">
    <property type="entry name" value="DNA polymerase gamma, catalytic subunit"/>
    <property type="match status" value="1"/>
</dbReference>
<evidence type="ECO:0000256" key="10">
    <source>
        <dbReference type="ARBA" id="ARBA00023128"/>
    </source>
</evidence>
<sequence length="1121" mass="127749">MCNFVSAPGRGTMLRTVLPKTARPSRKQLHLGTGLHHLREIRRNCVGIQLIPAVIRERVFRSGRVSKPEKDLLMNVQSHLEKHKLWNRESDPIADVSIDLPELLGDNLEQHFREIGKKYTEPYLKAVRAFVDATAPPIPKQFVFREGWVRYDADEKQVPVEAPQGKAIVFDVETIVTEGGLPAIATALSDTHWYSWCSSALVRAKDHHVESVTPDMLVPLGSGNCEQVVIGHHVGFDRSFVKEEYNNSCPKRRFLDTLSMHVCVSGQTSDQRIQYLKMRKNEMNNIEIKNNSEKQNTKLNRKEETVENKRWYDVSAPNSLAEVYRFYCKDELSKSERKIFEEGSSDDVRANFQDLMKYCATDVKATRDVFVKLFFLFRDRLSHDITLFGMMEMLTAYLPVNQNWIRYMNQAEAVYQDVNAEIRLILNMIANRVCRMNQGEAWRKDPWLWDLDWGTQNMKPKRISTLRSKKLGAVEQTLARRPFMPGYPKWYRDLCISKPTDPAGGPELDFGAWNISTQMRCVPKLMKLMWNGYPLHHHDEHGWGYLLPAESEDQHVTGVMSVGNRSETQSHNDNDASDYKPRFPYDEYRKIIEESQRKRTSLSTDTRTPDPISDNIDCHLDATGTMKTDFGKSRNADKYNVYKRSPNNKPNNKTKSFNVEESESTFSKVNANSDLYDIGIHGVRFRKLPHKHGPKYNVGNPLSKDFISQFEGNVLTSWEDDNANTLLRLGKQATYWKNARDRLKEQLVVWVGQKEGVILPRLMPAGTISRRAVEKTWLTASNARKDRIGSELKAMIQAPDGMHFVGADVDSQELWIASLLGDAAFAKLPGCTAFGWMTLQGNKADGTDMHSRTAASAGCSRDHAKVLNYARIYGAGQKFSATLLKQFNPSLTEEEAAACASKMFKSTKGTRSSTNTDDFVWCGGSESHMFNELEKIARSEKTSTPVLGAQISQALQSKYVSNKYMTSRINWVVQSSAVDYLHLMLASMKYLSEKFEIDQRLVVSIHDEVRFMVRSEDRYRASLALHITNLLVRALFAEKVGMDDLPFSVAFFSAVDIDRVIRKNVADDSVTPSNPHGLYKNYGIPYGEEVDIYKSVELTNGGKLHKDKFAFRECNKRTNIV</sequence>
<dbReference type="Pfam" id="PF00476">
    <property type="entry name" value="DNA_pol_A"/>
    <property type="match status" value="1"/>
</dbReference>
<dbReference type="PANTHER" id="PTHR10267:SF0">
    <property type="entry name" value="DNA POLYMERASE SUBUNIT GAMMA-1"/>
    <property type="match status" value="1"/>
</dbReference>
<dbReference type="EnsemblMetazoa" id="XM_022806438">
    <property type="protein sequence ID" value="XP_022662173"/>
    <property type="gene ID" value="LOC111250749"/>
</dbReference>
<evidence type="ECO:0000256" key="2">
    <source>
        <dbReference type="ARBA" id="ARBA00004436"/>
    </source>
</evidence>
<feature type="region of interest" description="Disordered" evidence="14">
    <location>
        <begin position="594"/>
        <end position="619"/>
    </location>
</feature>
<dbReference type="SUPFAM" id="SSF56672">
    <property type="entry name" value="DNA/RNA polymerases"/>
    <property type="match status" value="1"/>
</dbReference>
<evidence type="ECO:0000256" key="8">
    <source>
        <dbReference type="ARBA" id="ARBA00022842"/>
    </source>
</evidence>
<dbReference type="Proteomes" id="UP000594260">
    <property type="component" value="Unplaced"/>
</dbReference>
<dbReference type="Pfam" id="PF18136">
    <property type="entry name" value="DNApol_Exo"/>
    <property type="match status" value="1"/>
</dbReference>
<dbReference type="InterPro" id="IPR043502">
    <property type="entry name" value="DNA/RNA_pol_sf"/>
</dbReference>
<keyword evidence="11" id="KW-1135">Mitochondrion nucleoid</keyword>
<keyword evidence="9" id="KW-0238">DNA-binding</keyword>
<comment type="cofactor">
    <cofactor evidence="1">
        <name>Mg(2+)</name>
        <dbReference type="ChEBI" id="CHEBI:18420"/>
    </cofactor>
</comment>
<feature type="domain" description="DNA-directed DNA polymerase family A palm" evidence="15">
    <location>
        <begin position="789"/>
        <end position="1017"/>
    </location>
</feature>
<dbReference type="SMART" id="SM00482">
    <property type="entry name" value="POLAc"/>
    <property type="match status" value="1"/>
</dbReference>
<dbReference type="OMA" id="AMHITNL"/>
<evidence type="ECO:0000259" key="15">
    <source>
        <dbReference type="SMART" id="SM00482"/>
    </source>
</evidence>
<dbReference type="FunCoup" id="A0A7M7K8Y8">
    <property type="interactions" value="332"/>
</dbReference>
<reference evidence="16" key="1">
    <citation type="submission" date="2021-01" db="UniProtKB">
        <authorList>
            <consortium name="EnsemblMetazoa"/>
        </authorList>
    </citation>
    <scope>IDENTIFICATION</scope>
</reference>
<keyword evidence="6" id="KW-0548">Nucleotidyltransferase</keyword>
<comment type="similarity">
    <text evidence="3">Belongs to the DNA polymerase type-A family.</text>
</comment>
<keyword evidence="5" id="KW-0808">Transferase</keyword>
<comment type="subcellular location">
    <subcellularLocation>
        <location evidence="2">Mitochondrion matrix</location>
        <location evidence="2">Mitochondrion nucleoid</location>
    </subcellularLocation>
</comment>
<keyword evidence="13" id="KW-0175">Coiled coil</keyword>
<evidence type="ECO:0000256" key="11">
    <source>
        <dbReference type="ARBA" id="ARBA00023271"/>
    </source>
</evidence>
<dbReference type="InterPro" id="IPR012337">
    <property type="entry name" value="RNaseH-like_sf"/>
</dbReference>
<keyword evidence="10" id="KW-0496">Mitochondrion</keyword>
<keyword evidence="17" id="KW-1185">Reference proteome</keyword>
<feature type="region of interest" description="Disordered" evidence="14">
    <location>
        <begin position="640"/>
        <end position="659"/>
    </location>
</feature>
<evidence type="ECO:0000313" key="16">
    <source>
        <dbReference type="EnsemblMetazoa" id="XP_022662173"/>
    </source>
</evidence>
<dbReference type="GeneID" id="111250749"/>
<protein>
    <recommendedName>
        <fullName evidence="4">DNA polymerase subunit gamma-1</fullName>
    </recommendedName>
    <alternativeName>
        <fullName evidence="12">Mitochondrial DNA polymerase catalytic subunit</fullName>
    </alternativeName>
</protein>
<feature type="coiled-coil region" evidence="13">
    <location>
        <begin position="276"/>
        <end position="309"/>
    </location>
</feature>
<evidence type="ECO:0000256" key="9">
    <source>
        <dbReference type="ARBA" id="ARBA00023125"/>
    </source>
</evidence>
<dbReference type="RefSeq" id="XP_022662173.1">
    <property type="nucleotide sequence ID" value="XM_022806438.1"/>
</dbReference>
<dbReference type="PANTHER" id="PTHR10267">
    <property type="entry name" value="DNA POLYMERASE SUBUNIT GAMMA-1"/>
    <property type="match status" value="1"/>
</dbReference>
<dbReference type="GO" id="GO:0042645">
    <property type="term" value="C:mitochondrial nucleoid"/>
    <property type="evidence" value="ECO:0007669"/>
    <property type="project" value="UniProtKB-SubCell"/>
</dbReference>
<dbReference type="GO" id="GO:0003677">
    <property type="term" value="F:DNA binding"/>
    <property type="evidence" value="ECO:0007669"/>
    <property type="project" value="UniProtKB-KW"/>
</dbReference>
<dbReference type="Gene3D" id="3.30.420.390">
    <property type="match status" value="2"/>
</dbReference>
<evidence type="ECO:0000256" key="4">
    <source>
        <dbReference type="ARBA" id="ARBA00015350"/>
    </source>
</evidence>
<dbReference type="AlphaFoldDB" id="A0A7M7K8Y8"/>
<dbReference type="Gene3D" id="3.30.70.370">
    <property type="match status" value="1"/>
</dbReference>
<evidence type="ECO:0000256" key="1">
    <source>
        <dbReference type="ARBA" id="ARBA00001946"/>
    </source>
</evidence>
<dbReference type="KEGG" id="vde:111250749"/>
<evidence type="ECO:0000256" key="13">
    <source>
        <dbReference type="SAM" id="Coils"/>
    </source>
</evidence>
<evidence type="ECO:0000256" key="7">
    <source>
        <dbReference type="ARBA" id="ARBA00022705"/>
    </source>
</evidence>
<keyword evidence="8" id="KW-0460">Magnesium</keyword>
<keyword evidence="7" id="KW-0235">DNA replication</keyword>
<dbReference type="PRINTS" id="PR00867">
    <property type="entry name" value="DNAPOLG"/>
</dbReference>
<dbReference type="InterPro" id="IPR041336">
    <property type="entry name" value="DNApol_Exo"/>
</dbReference>
<dbReference type="GO" id="GO:0006264">
    <property type="term" value="P:mitochondrial DNA replication"/>
    <property type="evidence" value="ECO:0007669"/>
    <property type="project" value="TreeGrafter"/>
</dbReference>
<dbReference type="OrthoDB" id="5588663at2759"/>
<evidence type="ECO:0000313" key="17">
    <source>
        <dbReference type="Proteomes" id="UP000594260"/>
    </source>
</evidence>
<evidence type="ECO:0000256" key="3">
    <source>
        <dbReference type="ARBA" id="ARBA00007705"/>
    </source>
</evidence>
<evidence type="ECO:0000256" key="6">
    <source>
        <dbReference type="ARBA" id="ARBA00022695"/>
    </source>
</evidence>
<dbReference type="Gene3D" id="1.10.150.20">
    <property type="entry name" value="5' to 3' exonuclease, C-terminal subdomain"/>
    <property type="match status" value="1"/>
</dbReference>
<evidence type="ECO:0000256" key="12">
    <source>
        <dbReference type="ARBA" id="ARBA00031966"/>
    </source>
</evidence>
<dbReference type="InterPro" id="IPR002297">
    <property type="entry name" value="DNA-dir_DNA_pol_A_mt"/>
</dbReference>
<evidence type="ECO:0000256" key="14">
    <source>
        <dbReference type="SAM" id="MobiDB-lite"/>
    </source>
</evidence>
<organism evidence="16 17">
    <name type="scientific">Varroa destructor</name>
    <name type="common">Honeybee mite</name>
    <dbReference type="NCBI Taxonomy" id="109461"/>
    <lineage>
        <taxon>Eukaryota</taxon>
        <taxon>Metazoa</taxon>
        <taxon>Ecdysozoa</taxon>
        <taxon>Arthropoda</taxon>
        <taxon>Chelicerata</taxon>
        <taxon>Arachnida</taxon>
        <taxon>Acari</taxon>
        <taxon>Parasitiformes</taxon>
        <taxon>Mesostigmata</taxon>
        <taxon>Gamasina</taxon>
        <taxon>Dermanyssoidea</taxon>
        <taxon>Varroidae</taxon>
        <taxon>Varroa</taxon>
    </lineage>
</organism>
<dbReference type="InParanoid" id="A0A7M7K8Y8"/>
<dbReference type="InterPro" id="IPR001098">
    <property type="entry name" value="DNA-dir_DNA_pol_A_palm_dom"/>
</dbReference>
<name>A0A7M7K8Y8_VARDE</name>
<dbReference type="GO" id="GO:0005760">
    <property type="term" value="C:gamma DNA polymerase complex"/>
    <property type="evidence" value="ECO:0007669"/>
    <property type="project" value="InterPro"/>
</dbReference>
<proteinExistence type="inferred from homology"/>
<dbReference type="GO" id="GO:0003887">
    <property type="term" value="F:DNA-directed DNA polymerase activity"/>
    <property type="evidence" value="ECO:0007669"/>
    <property type="project" value="InterPro"/>
</dbReference>